<organism evidence="4 5">
    <name type="scientific">Rhamnella rubrinervis</name>
    <dbReference type="NCBI Taxonomy" id="2594499"/>
    <lineage>
        <taxon>Eukaryota</taxon>
        <taxon>Viridiplantae</taxon>
        <taxon>Streptophyta</taxon>
        <taxon>Embryophyta</taxon>
        <taxon>Tracheophyta</taxon>
        <taxon>Spermatophyta</taxon>
        <taxon>Magnoliopsida</taxon>
        <taxon>eudicotyledons</taxon>
        <taxon>Gunneridae</taxon>
        <taxon>Pentapetalae</taxon>
        <taxon>rosids</taxon>
        <taxon>fabids</taxon>
        <taxon>Rosales</taxon>
        <taxon>Rhamnaceae</taxon>
        <taxon>rhamnoid group</taxon>
        <taxon>Rhamneae</taxon>
        <taxon>Rhamnella</taxon>
    </lineage>
</organism>
<dbReference type="PRINTS" id="PR00131">
    <property type="entry name" value="GLHYDRLASE1"/>
</dbReference>
<keyword evidence="3" id="KW-0732">Signal</keyword>
<dbReference type="OrthoDB" id="65569at2759"/>
<evidence type="ECO:0000313" key="4">
    <source>
        <dbReference type="EMBL" id="KAF3436441.1"/>
    </source>
</evidence>
<keyword evidence="5" id="KW-1185">Reference proteome</keyword>
<dbReference type="InterPro" id="IPR017853">
    <property type="entry name" value="GH"/>
</dbReference>
<dbReference type="Proteomes" id="UP000796880">
    <property type="component" value="Unassembled WGS sequence"/>
</dbReference>
<comment type="similarity">
    <text evidence="1 2">Belongs to the glycosyl hydrolase 1 family.</text>
</comment>
<gene>
    <name evidence="4" type="ORF">FNV43_RR23533</name>
</gene>
<sequence>MLRVNVCLLFVFYLVYTTVGLSSVEGLRREDFPPSFVFGAATSAAQVEGAAKEDGRTPSILDSAFAAIGADPEVACDQYHKYKEDVQLMADTGMEAYKFSISWPRLIPNGRGPVNPKGLQYYNNLINELISHGIQPHITLFHNDLPLALQDEYGGWLSRKIVEDFTAYADVCFREFGDRVLYWSTVNEANMLSIGAYDQGIMAPYRCSPPFGLRNCSGGNSTTEPYIAAHNMMLAHATTVRLYRNKYQNKQRGFVGIIIFTFAVVAESKEDEVAVQRVNDFYLGWFLDPLMFGDYPEIMKKNAGSRLPSFTDDESKLVKGSLDFIGIIYYVDATIKDNPDSLKKQLRDFNADTAATMLSLPILRNSSLEDTSRIEYLQGHIGGVLEALRNGSNTRGYFVWSFMDTLEFFGGNMFGYGLYYVDFDDSNLQRYPKSSAIWYSNFLKGGDITTSLDAVTTDVAKF</sequence>
<proteinExistence type="inferred from homology"/>
<evidence type="ECO:0000256" key="1">
    <source>
        <dbReference type="ARBA" id="ARBA00010838"/>
    </source>
</evidence>
<feature type="signal peptide" evidence="3">
    <location>
        <begin position="1"/>
        <end position="20"/>
    </location>
</feature>
<name>A0A8K0DXA3_9ROSA</name>
<dbReference type="GO" id="GO:0005975">
    <property type="term" value="P:carbohydrate metabolic process"/>
    <property type="evidence" value="ECO:0007669"/>
    <property type="project" value="InterPro"/>
</dbReference>
<dbReference type="PANTHER" id="PTHR10353">
    <property type="entry name" value="GLYCOSYL HYDROLASE"/>
    <property type="match status" value="1"/>
</dbReference>
<reference evidence="4" key="1">
    <citation type="submission" date="2020-03" db="EMBL/GenBank/DDBJ databases">
        <title>A high-quality chromosome-level genome assembly of a woody plant with both climbing and erect habits, Rhamnella rubrinervis.</title>
        <authorList>
            <person name="Lu Z."/>
            <person name="Yang Y."/>
            <person name="Zhu X."/>
            <person name="Sun Y."/>
        </authorList>
    </citation>
    <scope>NUCLEOTIDE SEQUENCE</scope>
    <source>
        <strain evidence="4">BYM</strain>
        <tissue evidence="4">Leaf</tissue>
    </source>
</reference>
<dbReference type="Pfam" id="PF00232">
    <property type="entry name" value="Glyco_hydro_1"/>
    <property type="match status" value="2"/>
</dbReference>
<evidence type="ECO:0000256" key="3">
    <source>
        <dbReference type="SAM" id="SignalP"/>
    </source>
</evidence>
<dbReference type="InterPro" id="IPR001360">
    <property type="entry name" value="Glyco_hydro_1"/>
</dbReference>
<dbReference type="PANTHER" id="PTHR10353:SF29">
    <property type="entry name" value="BETA-GLUCOSIDASE 11"/>
    <property type="match status" value="1"/>
</dbReference>
<dbReference type="SUPFAM" id="SSF51445">
    <property type="entry name" value="(Trans)glycosidases"/>
    <property type="match status" value="1"/>
</dbReference>
<feature type="chain" id="PRO_5035434135" evidence="3">
    <location>
        <begin position="21"/>
        <end position="462"/>
    </location>
</feature>
<comment type="caution">
    <text evidence="4">The sequence shown here is derived from an EMBL/GenBank/DDBJ whole genome shotgun (WGS) entry which is preliminary data.</text>
</comment>
<dbReference type="AlphaFoldDB" id="A0A8K0DXA3"/>
<dbReference type="EMBL" id="VOIH02000010">
    <property type="protein sequence ID" value="KAF3436441.1"/>
    <property type="molecule type" value="Genomic_DNA"/>
</dbReference>
<protein>
    <submittedName>
        <fullName evidence="4">Uncharacterized protein</fullName>
    </submittedName>
</protein>
<accession>A0A8K0DXA3</accession>
<dbReference type="Gene3D" id="3.20.20.80">
    <property type="entry name" value="Glycosidases"/>
    <property type="match status" value="2"/>
</dbReference>
<dbReference type="GO" id="GO:0008422">
    <property type="term" value="F:beta-glucosidase activity"/>
    <property type="evidence" value="ECO:0007669"/>
    <property type="project" value="TreeGrafter"/>
</dbReference>
<evidence type="ECO:0000313" key="5">
    <source>
        <dbReference type="Proteomes" id="UP000796880"/>
    </source>
</evidence>
<evidence type="ECO:0000256" key="2">
    <source>
        <dbReference type="RuleBase" id="RU003690"/>
    </source>
</evidence>